<keyword evidence="7" id="KW-0227">DNA damage</keyword>
<evidence type="ECO:0000256" key="1">
    <source>
        <dbReference type="ARBA" id="ARBA00004123"/>
    </source>
</evidence>
<keyword evidence="5" id="KW-0808">Transferase</keyword>
<keyword evidence="6" id="KW-0547">Nucleotide-binding</keyword>
<dbReference type="InterPro" id="IPR050517">
    <property type="entry name" value="DDR_Repair_Kinase"/>
</dbReference>
<dbReference type="Pfam" id="PF25030">
    <property type="entry name" value="M-HEAT_ATR"/>
    <property type="match status" value="1"/>
</dbReference>
<evidence type="ECO:0000256" key="5">
    <source>
        <dbReference type="ARBA" id="ARBA00022679"/>
    </source>
</evidence>
<dbReference type="EC" id="2.7.11.1" evidence="3"/>
<feature type="compositionally biased region" description="Basic and acidic residues" evidence="12">
    <location>
        <begin position="11"/>
        <end position="20"/>
    </location>
</feature>
<dbReference type="PANTHER" id="PTHR11139">
    <property type="entry name" value="ATAXIA TELANGIECTASIA MUTATED ATM -RELATED"/>
    <property type="match status" value="1"/>
</dbReference>
<dbReference type="Pfam" id="PF00454">
    <property type="entry name" value="PI3_PI4_kinase"/>
    <property type="match status" value="1"/>
</dbReference>
<dbReference type="InterPro" id="IPR003152">
    <property type="entry name" value="FATC_dom"/>
</dbReference>
<proteinExistence type="inferred from homology"/>
<evidence type="ECO:0000256" key="8">
    <source>
        <dbReference type="ARBA" id="ARBA00022777"/>
    </source>
</evidence>
<evidence type="ECO:0000313" key="17">
    <source>
        <dbReference type="Proteomes" id="UP000192257"/>
    </source>
</evidence>
<keyword evidence="17" id="KW-1185">Reference proteome</keyword>
<dbReference type="OrthoDB" id="381190at2759"/>
<feature type="domain" description="PI3K/PI4K catalytic" evidence="13">
    <location>
        <begin position="2518"/>
        <end position="2826"/>
    </location>
</feature>
<dbReference type="GO" id="GO:0000723">
    <property type="term" value="P:telomere maintenance"/>
    <property type="evidence" value="ECO:0007669"/>
    <property type="project" value="TreeGrafter"/>
</dbReference>
<dbReference type="InterPro" id="IPR003151">
    <property type="entry name" value="PIK-rel_kinase_FAT"/>
</dbReference>
<dbReference type="Pfam" id="PF08064">
    <property type="entry name" value="UME"/>
    <property type="match status" value="1"/>
</dbReference>
<evidence type="ECO:0000256" key="10">
    <source>
        <dbReference type="ARBA" id="ARBA00023204"/>
    </source>
</evidence>
<dbReference type="InterPro" id="IPR012993">
    <property type="entry name" value="UME"/>
</dbReference>
<dbReference type="PROSITE" id="PS50290">
    <property type="entry name" value="PI3_4_KINASE_3"/>
    <property type="match status" value="1"/>
</dbReference>
<sequence>MNQGDVNATRGQEKHKRDEVSMLPFGVKRPRDSMEEDSIPLRDALKAFGDRVNVIQTEIMASSNDISLDCQTKIWSLVLELRPYVLAALSSNSLEVPEEMKKLSQVNPRRVLKYVWSALRLYVIVASISVVVPGVLLHCVLTVLSLLPVIGAPSWSAPTDEKKFKKISHMFFLLCYRYPLLFKQLLDVLLQDETMGVFIFSATPNRQSSQGHCTIVIPNPPETIAVPCDGQNLFRTTIIAETSYEAVSVASGFCSIMSSLFFQNTSLQLTLRERGILIRLACGLLSVDLHESFVSRLGTGSPLTLERTSSGQAQDEVDSDLSLMLYDTAGSLLQSMLVNGLLVKVLHGPMLLYTLTQHLFHSVQMINNNNNNSNNNNNNNNNSPQFEWELKLLRWLTDKKDDNDASMITVRNKYSERFVHSETKEPHVQASKWLDILFLEIKMPVDIVFALIVHSIRKASRDSIELATLFLEILREAVSHKSGVDKIIEQTFCEFGVDIMEAFLNARVVPLELWFTDMSPRVVLLNQFLELIPHTLITPFITEYLACVDSDPESSTGKKLLAAANASLVFRESLTSNVNTLQKACLELLNTGNDVVLDAVVIFFRLNESSLVEQVTLDFLKDLLTSSKVLCPTNTPLSISILYAEMVRRLPLSNNAFILIKEVVVASCSFSSTKDITSLWRTIGVLRGFRERIAQHCKRDVSVPSISQLKQDTSKGKSNTIMMDALGEISSLLESLSSFLPCISSTSEGICMNALSLFWEQILDILTIAIGFAEQVRSTHSSQINKSSSSSNNKNKAAQQTEVFLVDEEESEEAERSLDVGVMGDDVLVITPAKKKEPPQRHCSMNEDGVTDGAELVLRGISTAVETVGWAARQLFLSITFNENDTLGETLLAVVSLCVGYSHVKWDTMEELVFSHASCHHSSVIRCGYAALCLRLMFTRRGDDDSTPLFSEKLLKCGEENDERLPLHLESLQAAFSGEYESVIQQGVGHNINSTGVDDIPLYHIFSPQQECSGTISSILLNLCITIWDKNTTTLSSKFAALEVAHAIMGHMSWSVEDLCWSSSDIIFTSFFKAICNREERSVKVVIGRSLNVLLPPVLLAEDWEIRLQRIQALIDGGRFEDSDLLGVLAYILYNDAKSPREVQEAKAQKLFPLFHIPPMDLLNFLHVSQGPLIAFIMYLEGGRQLHAIERTTSYSNKNNNISAFADLEIAVGMVLHIGRCKTLEDIWQTKKSSQGRSNEIPQTLTNHVFSFLDKVANFVGIQNDILHEGNSPSFCTVRRWLYSLTLLIRFLGNHATLIAPKLSAILEHCSTQPKLVEAVCEVWRDLVTNCAAEYLREHSPVIVVDLLSMEHMTESSGGATLPLLEAAIRVVYNSSSKEPFWKLCFKVMGHTSLLIRRLKSGELHTIVEAGSVMVSATGKESDDVSIVAAGFLSVMQSSSTKCKEIFIRALFQYLSTTDSTGRMEMTRAAVSNPQLVTALLNCACELRQEYVQYALACVGMIGAIADSHAVVISTERKALEQDHVTLTPKDDSFPYSKNEMFLPEDVLDWRILAQKLLSVHCLRALANTADPTMHDRAAFAVQELLRVCANAERSLRGYGRLDEKELLLEKELEEYTWWLNMEPTCKQMLYSYANTKYGANVFRKKEPRSPVYTTGMSFSDWLKDWFCDLLERCNGVFGDMVGSLRNMAKSDHALIYFLMPHIILNLLLEGNIDNVNAVVTEINVLFSAACMVSVRENEKTFSLHSQSLMMEVATPAISAVGIEEHLQQVFCILEHIEFLSSFLLRVTHRLVSLNRTKADEAEIRRIVEVCRQFFTRLEWTTKVKVAVAIRSNIRALRCIESQRYLPSVFDIIQNNVSLQSIFAALGDRDSSRSLHRTCEHQPEDTAFSHENNGEWSLALQSCELVLQRSPNSCSHQFTALRCMQQLGQLHLMSRYSQALLTHYSPSSNVTCTRCELCRPEELAALQNYANEAAWRLAEWDNVQSHKDLPVSLALPMLSFTNLLDMKGTLQDVFSACSSQRQRIAPVVRAACRESYAQVYPHVVFLHALTDIETAAKFITDVRVASRDQDGELDSYKCIITKNSKQLQEFGSILQERARFTDTTLEAQELLVSLQRSIFRAFNMKEVVTKTWMHYAKLLRNEGFLETALSVAKQAYLDDGFVDPSYYTTLAKLLHEMNMPEQAIEFAEDVTNNTDVPVTTRAKLRVLVTRWKQEFGYQTSQEVIAGYESALKMNASEMAHHYLALFYDSLYRSVQNSALDSVTITGKLSDEMENKKKVENIESYVLRALDHFGMAMQLGGKTVIVSLPRMLTLWLNCSAQLSSLASDSSMSSMLPTSVLRKINHMMERYLLDNNSKLPAAFLITALPQLLSRLGNGNNNVVGIITKTVVDLMITFPQQCLWQVLPIVFSRLANRSEVARQEIVAQFVKRVPAQKTLVSNMSALFKSLIELCNCSATTLLGGRSSPSASLDGQPFIQNIQEMLPKAGIILPIMVNLSPNAIGVSNSKEVFIGTATFHSFGSRVDIMSSLQKPKRIVVISNEGKQVSFLCKSRDEPRKDMRMMEIASLMNTFFLSDPEARRKRFSLRRYSVAALSDDCAIIEWVNNLSPFRKVVEGCYVMDGTGVRISQVKAWKAKVDSGTLSKWDMFEKYILPRTRPVLHNWFHSSFFSHQEWYQARAIYTQATALWSIAGHIVGLGDRHGENLMLDLRRGELMHVDFACMFDKGELLEVPERVRFRLTQNVVDGMGVLGVDGPFRACCQVALRCQMKNKTAVMSIVETLLHDPLVEWTRQSSNRQSNFDPKRLIDRVSRRLDGFLDLYTRNHEKDTLALGCEGQVSRLISHSSSLENLSEMYVWWMAWL</sequence>
<feature type="compositionally biased region" description="Polar residues" evidence="12">
    <location>
        <begin position="1"/>
        <end position="10"/>
    </location>
</feature>
<dbReference type="SMART" id="SM00146">
    <property type="entry name" value="PI3Kc"/>
    <property type="match status" value="1"/>
</dbReference>
<organism evidence="16 17">
    <name type="scientific">Trypanosoma theileri</name>
    <dbReference type="NCBI Taxonomy" id="67003"/>
    <lineage>
        <taxon>Eukaryota</taxon>
        <taxon>Discoba</taxon>
        <taxon>Euglenozoa</taxon>
        <taxon>Kinetoplastea</taxon>
        <taxon>Metakinetoplastina</taxon>
        <taxon>Trypanosomatida</taxon>
        <taxon>Trypanosomatidae</taxon>
        <taxon>Trypanosoma</taxon>
    </lineage>
</organism>
<dbReference type="PROSITE" id="PS51190">
    <property type="entry name" value="FATC"/>
    <property type="match status" value="1"/>
</dbReference>
<dbReference type="InterPro" id="IPR057564">
    <property type="entry name" value="HEAT_ATR"/>
</dbReference>
<feature type="domain" description="FAT" evidence="14">
    <location>
        <begin position="1822"/>
        <end position="2409"/>
    </location>
</feature>
<dbReference type="InterPro" id="IPR056802">
    <property type="entry name" value="ATR-like_M-HEAT"/>
</dbReference>
<dbReference type="SUPFAM" id="SSF48371">
    <property type="entry name" value="ARM repeat"/>
    <property type="match status" value="1"/>
</dbReference>
<dbReference type="Pfam" id="PF23593">
    <property type="entry name" value="HEAT_ATR"/>
    <property type="match status" value="1"/>
</dbReference>
<accession>A0A1X0NUG6</accession>
<keyword evidence="4" id="KW-0723">Serine/threonine-protein kinase</keyword>
<evidence type="ECO:0000313" key="16">
    <source>
        <dbReference type="EMBL" id="ORC88335.1"/>
    </source>
</evidence>
<keyword evidence="10" id="KW-0234">DNA repair</keyword>
<dbReference type="STRING" id="67003.A0A1X0NUG6"/>
<protein>
    <recommendedName>
        <fullName evidence="3">non-specific serine/threonine protein kinase</fullName>
        <ecNumber evidence="3">2.7.11.1</ecNumber>
    </recommendedName>
</protein>
<dbReference type="InterPro" id="IPR016024">
    <property type="entry name" value="ARM-type_fold"/>
</dbReference>
<evidence type="ECO:0000256" key="11">
    <source>
        <dbReference type="ARBA" id="ARBA00023242"/>
    </source>
</evidence>
<evidence type="ECO:0000256" key="3">
    <source>
        <dbReference type="ARBA" id="ARBA00012513"/>
    </source>
</evidence>
<reference evidence="16 17" key="1">
    <citation type="submission" date="2017-03" db="EMBL/GenBank/DDBJ databases">
        <title>An alternative strategy for trypanosome survival in the mammalian bloodstream revealed through genome and transcriptome analysis of the ubiquitous bovine parasite Trypanosoma (Megatrypanum) theileri.</title>
        <authorList>
            <person name="Kelly S."/>
            <person name="Ivens A."/>
            <person name="Mott A."/>
            <person name="O'Neill E."/>
            <person name="Emms D."/>
            <person name="Macleod O."/>
            <person name="Voorheis P."/>
            <person name="Matthews J."/>
            <person name="Matthews K."/>
            <person name="Carrington M."/>
        </authorList>
    </citation>
    <scope>NUCLEOTIDE SEQUENCE [LARGE SCALE GENOMIC DNA]</scope>
    <source>
        <strain evidence="16">Edinburgh</strain>
    </source>
</reference>
<dbReference type="EMBL" id="NBCO01000017">
    <property type="protein sequence ID" value="ORC88335.1"/>
    <property type="molecule type" value="Genomic_DNA"/>
</dbReference>
<dbReference type="SMART" id="SM01343">
    <property type="entry name" value="FATC"/>
    <property type="match status" value="1"/>
</dbReference>
<keyword evidence="9" id="KW-0067">ATP-binding</keyword>
<evidence type="ECO:0000259" key="14">
    <source>
        <dbReference type="PROSITE" id="PS51189"/>
    </source>
</evidence>
<dbReference type="PANTHER" id="PTHR11139:SF69">
    <property type="entry name" value="SERINE_THREONINE-PROTEIN KINASE ATR"/>
    <property type="match status" value="1"/>
</dbReference>
<dbReference type="GO" id="GO:0004674">
    <property type="term" value="F:protein serine/threonine kinase activity"/>
    <property type="evidence" value="ECO:0007669"/>
    <property type="project" value="UniProtKB-KW"/>
</dbReference>
<comment type="caution">
    <text evidence="16">The sequence shown here is derived from an EMBL/GenBank/DDBJ whole genome shotgun (WGS) entry which is preliminary data.</text>
</comment>
<evidence type="ECO:0000259" key="13">
    <source>
        <dbReference type="PROSITE" id="PS50290"/>
    </source>
</evidence>
<dbReference type="InterPro" id="IPR011009">
    <property type="entry name" value="Kinase-like_dom_sf"/>
</dbReference>
<evidence type="ECO:0000256" key="4">
    <source>
        <dbReference type="ARBA" id="ARBA00022527"/>
    </source>
</evidence>
<dbReference type="RefSeq" id="XP_028882401.1">
    <property type="nucleotide sequence ID" value="XM_029026286.1"/>
</dbReference>
<dbReference type="Pfam" id="PF02260">
    <property type="entry name" value="FATC"/>
    <property type="match status" value="1"/>
</dbReference>
<comment type="similarity">
    <text evidence="2">Belongs to the PI3/PI4-kinase family. ATM subfamily.</text>
</comment>
<dbReference type="VEuPathDB" id="TriTrypDB:TM35_000172070"/>
<dbReference type="InterPro" id="IPR000403">
    <property type="entry name" value="PI3/4_kinase_cat_dom"/>
</dbReference>
<dbReference type="GO" id="GO:0006281">
    <property type="term" value="P:DNA repair"/>
    <property type="evidence" value="ECO:0007669"/>
    <property type="project" value="UniProtKB-KW"/>
</dbReference>
<name>A0A1X0NUG6_9TRYP</name>
<keyword evidence="8 16" id="KW-0418">Kinase</keyword>
<dbReference type="Gene3D" id="3.30.1010.10">
    <property type="entry name" value="Phosphatidylinositol 3-kinase Catalytic Subunit, Chain A, domain 4"/>
    <property type="match status" value="1"/>
</dbReference>
<dbReference type="SUPFAM" id="SSF56112">
    <property type="entry name" value="Protein kinase-like (PK-like)"/>
    <property type="match status" value="1"/>
</dbReference>
<evidence type="ECO:0000259" key="15">
    <source>
        <dbReference type="PROSITE" id="PS51190"/>
    </source>
</evidence>
<dbReference type="GO" id="GO:0005694">
    <property type="term" value="C:chromosome"/>
    <property type="evidence" value="ECO:0007669"/>
    <property type="project" value="TreeGrafter"/>
</dbReference>
<comment type="subcellular location">
    <subcellularLocation>
        <location evidence="1">Nucleus</location>
    </subcellularLocation>
</comment>
<dbReference type="Pfam" id="PF02259">
    <property type="entry name" value="FAT"/>
    <property type="match status" value="1"/>
</dbReference>
<dbReference type="Proteomes" id="UP000192257">
    <property type="component" value="Unassembled WGS sequence"/>
</dbReference>
<dbReference type="InterPro" id="IPR014009">
    <property type="entry name" value="PIK_FAT"/>
</dbReference>
<evidence type="ECO:0000256" key="7">
    <source>
        <dbReference type="ARBA" id="ARBA00022763"/>
    </source>
</evidence>
<dbReference type="GO" id="GO:0005634">
    <property type="term" value="C:nucleus"/>
    <property type="evidence" value="ECO:0007669"/>
    <property type="project" value="UniProtKB-SubCell"/>
</dbReference>
<dbReference type="InterPro" id="IPR036940">
    <property type="entry name" value="PI3/4_kinase_cat_sf"/>
</dbReference>
<evidence type="ECO:0000256" key="2">
    <source>
        <dbReference type="ARBA" id="ARBA00010769"/>
    </source>
</evidence>
<dbReference type="CDD" id="cd00892">
    <property type="entry name" value="PIKKc_ATR"/>
    <property type="match status" value="1"/>
</dbReference>
<keyword evidence="11" id="KW-0539">Nucleus</keyword>
<evidence type="ECO:0000256" key="12">
    <source>
        <dbReference type="SAM" id="MobiDB-lite"/>
    </source>
</evidence>
<dbReference type="GO" id="GO:0005524">
    <property type="term" value="F:ATP binding"/>
    <property type="evidence" value="ECO:0007669"/>
    <property type="project" value="UniProtKB-KW"/>
</dbReference>
<feature type="region of interest" description="Disordered" evidence="12">
    <location>
        <begin position="1"/>
        <end position="23"/>
    </location>
</feature>
<dbReference type="Gene3D" id="1.10.1070.11">
    <property type="entry name" value="Phosphatidylinositol 3-/4-kinase, catalytic domain"/>
    <property type="match status" value="1"/>
</dbReference>
<evidence type="ECO:0000256" key="9">
    <source>
        <dbReference type="ARBA" id="ARBA00022840"/>
    </source>
</evidence>
<feature type="domain" description="FATC" evidence="15">
    <location>
        <begin position="2827"/>
        <end position="2859"/>
    </location>
</feature>
<gene>
    <name evidence="16" type="ORF">TM35_000172070</name>
</gene>
<evidence type="ECO:0000256" key="6">
    <source>
        <dbReference type="ARBA" id="ARBA00022741"/>
    </source>
</evidence>
<dbReference type="GeneID" id="39986066"/>
<dbReference type="GO" id="GO:0000077">
    <property type="term" value="P:DNA damage checkpoint signaling"/>
    <property type="evidence" value="ECO:0007669"/>
    <property type="project" value="TreeGrafter"/>
</dbReference>
<dbReference type="PROSITE" id="PS51189">
    <property type="entry name" value="FAT"/>
    <property type="match status" value="1"/>
</dbReference>